<keyword evidence="3" id="KW-1185">Reference proteome</keyword>
<dbReference type="Pfam" id="PF00583">
    <property type="entry name" value="Acetyltransf_1"/>
    <property type="match status" value="1"/>
</dbReference>
<dbReference type="AlphaFoldDB" id="A0A926JUE9"/>
<dbReference type="Gene3D" id="3.40.630.30">
    <property type="match status" value="1"/>
</dbReference>
<protein>
    <recommendedName>
        <fullName evidence="1">N-acetyltransferase domain-containing protein</fullName>
    </recommendedName>
</protein>
<sequence>MDDRPEQQHITVRKLHATEKQLISRIADWYAAEWSTPVEKTLRRLTAKPGEDVLFQLVLEIKGRVIATGGLARKVNLLKVHERFKAYSPWVALLYTEKSYRGMGQILLDEIERLAKKEGFSSIYTYTFTAESLYAGSGWKPLARVPYKGEDTVVMEKSL</sequence>
<organism evidence="2 3">
    <name type="scientific">Sinomicrobium weinanense</name>
    <dbReference type="NCBI Taxonomy" id="2842200"/>
    <lineage>
        <taxon>Bacteria</taxon>
        <taxon>Pseudomonadati</taxon>
        <taxon>Bacteroidota</taxon>
        <taxon>Flavobacteriia</taxon>
        <taxon>Flavobacteriales</taxon>
        <taxon>Flavobacteriaceae</taxon>
        <taxon>Sinomicrobium</taxon>
    </lineage>
</organism>
<evidence type="ECO:0000313" key="3">
    <source>
        <dbReference type="Proteomes" id="UP000653730"/>
    </source>
</evidence>
<name>A0A926JUE9_9FLAO</name>
<dbReference type="RefSeq" id="WP_187966702.1">
    <property type="nucleotide sequence ID" value="NZ_JACVDC010000064.1"/>
</dbReference>
<gene>
    <name evidence="2" type="ORF">IBL28_16450</name>
</gene>
<dbReference type="Proteomes" id="UP000653730">
    <property type="component" value="Unassembled WGS sequence"/>
</dbReference>
<comment type="caution">
    <text evidence="2">The sequence shown here is derived from an EMBL/GenBank/DDBJ whole genome shotgun (WGS) entry which is preliminary data.</text>
</comment>
<evidence type="ECO:0000259" key="1">
    <source>
        <dbReference type="PROSITE" id="PS51186"/>
    </source>
</evidence>
<evidence type="ECO:0000313" key="2">
    <source>
        <dbReference type="EMBL" id="MBC9797569.1"/>
    </source>
</evidence>
<reference evidence="2 3" key="1">
    <citation type="submission" date="2020-09" db="EMBL/GenBank/DDBJ databases">
        <title>Sinomicrobium weinanense sp. nov., a halophilic bacteria isolated from saline-alkali soil.</title>
        <authorList>
            <person name="Wu P."/>
            <person name="Ren H."/>
            <person name="Mei Y."/>
            <person name="Liang Y."/>
            <person name="Chen Z."/>
        </authorList>
    </citation>
    <scope>NUCLEOTIDE SEQUENCE [LARGE SCALE GENOMIC DNA]</scope>
    <source>
        <strain evidence="2 3">FJxs</strain>
    </source>
</reference>
<dbReference type="EMBL" id="JACVDC010000064">
    <property type="protein sequence ID" value="MBC9797569.1"/>
    <property type="molecule type" value="Genomic_DNA"/>
</dbReference>
<dbReference type="CDD" id="cd04301">
    <property type="entry name" value="NAT_SF"/>
    <property type="match status" value="1"/>
</dbReference>
<accession>A0A926JUE9</accession>
<dbReference type="GO" id="GO:0016747">
    <property type="term" value="F:acyltransferase activity, transferring groups other than amino-acyl groups"/>
    <property type="evidence" value="ECO:0007669"/>
    <property type="project" value="InterPro"/>
</dbReference>
<dbReference type="InterPro" id="IPR000182">
    <property type="entry name" value="GNAT_dom"/>
</dbReference>
<dbReference type="PROSITE" id="PS51186">
    <property type="entry name" value="GNAT"/>
    <property type="match status" value="1"/>
</dbReference>
<dbReference type="InterPro" id="IPR016181">
    <property type="entry name" value="Acyl_CoA_acyltransferase"/>
</dbReference>
<dbReference type="SUPFAM" id="SSF55729">
    <property type="entry name" value="Acyl-CoA N-acyltransferases (Nat)"/>
    <property type="match status" value="1"/>
</dbReference>
<proteinExistence type="predicted"/>
<feature type="domain" description="N-acetyltransferase" evidence="1">
    <location>
        <begin position="10"/>
        <end position="159"/>
    </location>
</feature>